<accession>A0A914YL72</accession>
<dbReference type="SUPFAM" id="SSF56112">
    <property type="entry name" value="Protein kinase-like (PK-like)"/>
    <property type="match status" value="1"/>
</dbReference>
<dbReference type="AlphaFoldDB" id="A0A914YL72"/>
<protein>
    <submittedName>
        <fullName evidence="2">Uncharacterized protein</fullName>
    </submittedName>
</protein>
<keyword evidence="1" id="KW-1185">Reference proteome</keyword>
<evidence type="ECO:0000313" key="1">
    <source>
        <dbReference type="Proteomes" id="UP000887577"/>
    </source>
</evidence>
<proteinExistence type="predicted"/>
<reference evidence="2" key="1">
    <citation type="submission" date="2022-11" db="UniProtKB">
        <authorList>
            <consortium name="WormBaseParasite"/>
        </authorList>
    </citation>
    <scope>IDENTIFICATION</scope>
</reference>
<dbReference type="Gene3D" id="1.10.510.10">
    <property type="entry name" value="Transferase(Phosphotransferase) domain 1"/>
    <property type="match status" value="1"/>
</dbReference>
<organism evidence="1 2">
    <name type="scientific">Panagrolaimus superbus</name>
    <dbReference type="NCBI Taxonomy" id="310955"/>
    <lineage>
        <taxon>Eukaryota</taxon>
        <taxon>Metazoa</taxon>
        <taxon>Ecdysozoa</taxon>
        <taxon>Nematoda</taxon>
        <taxon>Chromadorea</taxon>
        <taxon>Rhabditida</taxon>
        <taxon>Tylenchina</taxon>
        <taxon>Panagrolaimomorpha</taxon>
        <taxon>Panagrolaimoidea</taxon>
        <taxon>Panagrolaimidae</taxon>
        <taxon>Panagrolaimus</taxon>
    </lineage>
</organism>
<sequence>MVIEFFGGKLPWQNSTDICFITQCKERLHLRENDKFRNDLFVGMPQELHTCFRYIIAVDFCEIPDYSYLFKLFECILKTSKVPDKFFVDWDSSKSYSPPPYAKEYCKTMEENGPVYKLSQKRIHFNVICRGSTYNFSHLKNNGLAVFRCVNDDSDGKRCQGLIHVKNYDKDNITEGDTVNVSTFGKKHSCRHQV</sequence>
<dbReference type="WBParaSite" id="PSU_v2.g19633.t1">
    <property type="protein sequence ID" value="PSU_v2.g19633.t1"/>
    <property type="gene ID" value="PSU_v2.g19633"/>
</dbReference>
<dbReference type="Proteomes" id="UP000887577">
    <property type="component" value="Unplaced"/>
</dbReference>
<evidence type="ECO:0000313" key="2">
    <source>
        <dbReference type="WBParaSite" id="PSU_v2.g19633.t1"/>
    </source>
</evidence>
<dbReference type="InterPro" id="IPR011009">
    <property type="entry name" value="Kinase-like_dom_sf"/>
</dbReference>
<name>A0A914YL72_9BILA</name>